<protein>
    <submittedName>
        <fullName evidence="2">Cupin domain-containing protein</fullName>
    </submittedName>
</protein>
<evidence type="ECO:0000313" key="2">
    <source>
        <dbReference type="EMBL" id="MFD2673312.1"/>
    </source>
</evidence>
<dbReference type="SUPFAM" id="SSF51182">
    <property type="entry name" value="RmlC-like cupins"/>
    <property type="match status" value="1"/>
</dbReference>
<gene>
    <name evidence="2" type="ORF">ACFSUC_17190</name>
</gene>
<accession>A0ABW5REE0</accession>
<evidence type="ECO:0000259" key="1">
    <source>
        <dbReference type="Pfam" id="PF12973"/>
    </source>
</evidence>
<dbReference type="Pfam" id="PF12973">
    <property type="entry name" value="Cupin_7"/>
    <property type="match status" value="1"/>
</dbReference>
<keyword evidence="3" id="KW-1185">Reference proteome</keyword>
<sequence>MNQPFEAQHLIISTEERIWEKGVYEQTEMCYLWADEETSRRCFLLKMLPGSSIPKHDHPYRELAVVLEGEVRLNDDVMKAGDFLTAGLGQAHDVYSEQGCVMYIHVDFDVTVYELVKKDRPGT</sequence>
<organism evidence="2 3">
    <name type="scientific">Marinicrinis sediminis</name>
    <dbReference type="NCBI Taxonomy" id="1652465"/>
    <lineage>
        <taxon>Bacteria</taxon>
        <taxon>Bacillati</taxon>
        <taxon>Bacillota</taxon>
        <taxon>Bacilli</taxon>
        <taxon>Bacillales</taxon>
        <taxon>Paenibacillaceae</taxon>
    </lineage>
</organism>
<comment type="caution">
    <text evidence="2">The sequence shown here is derived from an EMBL/GenBank/DDBJ whole genome shotgun (WGS) entry which is preliminary data.</text>
</comment>
<dbReference type="Proteomes" id="UP001597497">
    <property type="component" value="Unassembled WGS sequence"/>
</dbReference>
<dbReference type="InterPro" id="IPR025979">
    <property type="entry name" value="ChrR-like_cupin_dom"/>
</dbReference>
<dbReference type="EMBL" id="JBHUMM010000043">
    <property type="protein sequence ID" value="MFD2673312.1"/>
    <property type="molecule type" value="Genomic_DNA"/>
</dbReference>
<reference evidence="3" key="1">
    <citation type="journal article" date="2019" name="Int. J. Syst. Evol. Microbiol.">
        <title>The Global Catalogue of Microorganisms (GCM) 10K type strain sequencing project: providing services to taxonomists for standard genome sequencing and annotation.</title>
        <authorList>
            <consortium name="The Broad Institute Genomics Platform"/>
            <consortium name="The Broad Institute Genome Sequencing Center for Infectious Disease"/>
            <person name="Wu L."/>
            <person name="Ma J."/>
        </authorList>
    </citation>
    <scope>NUCLEOTIDE SEQUENCE [LARGE SCALE GENOMIC DNA]</scope>
    <source>
        <strain evidence="3">KCTC 33676</strain>
    </source>
</reference>
<dbReference type="InterPro" id="IPR011051">
    <property type="entry name" value="RmlC_Cupin_sf"/>
</dbReference>
<proteinExistence type="predicted"/>
<dbReference type="RefSeq" id="WP_379930877.1">
    <property type="nucleotide sequence ID" value="NZ_JBHUMM010000043.1"/>
</dbReference>
<dbReference type="InterPro" id="IPR014710">
    <property type="entry name" value="RmlC-like_jellyroll"/>
</dbReference>
<evidence type="ECO:0000313" key="3">
    <source>
        <dbReference type="Proteomes" id="UP001597497"/>
    </source>
</evidence>
<name>A0ABW5REE0_9BACL</name>
<feature type="domain" description="ChrR-like cupin" evidence="1">
    <location>
        <begin position="8"/>
        <end position="104"/>
    </location>
</feature>
<dbReference type="Gene3D" id="2.60.120.10">
    <property type="entry name" value="Jelly Rolls"/>
    <property type="match status" value="1"/>
</dbReference>